<comment type="caution">
    <text evidence="1">The sequence shown here is derived from an EMBL/GenBank/DDBJ whole genome shotgun (WGS) entry which is preliminary data.</text>
</comment>
<dbReference type="RefSeq" id="WP_130285435.1">
    <property type="nucleotide sequence ID" value="NZ_SGXE01000001.1"/>
</dbReference>
<dbReference type="OrthoDB" id="1201186at2"/>
<accession>A0A4Q7PIH2</accession>
<dbReference type="PROSITE" id="PS51257">
    <property type="entry name" value="PROKAR_LIPOPROTEIN"/>
    <property type="match status" value="1"/>
</dbReference>
<evidence type="ECO:0000313" key="1">
    <source>
        <dbReference type="EMBL" id="RZS99610.1"/>
    </source>
</evidence>
<sequence>MKYILSIISLLLFISCADDDRIQNPYLPNVAVNFQVNLNLPQFNELDFPGGSAVLRREDTGIYGTYIRNIDNTTFVAFELTDPNHKIQACSSLNVANEKATCGCSDANSYNLIFGQPEDSSLPYSLKAYRVQKQGNILTITN</sequence>
<proteinExistence type="predicted"/>
<reference evidence="1 2" key="1">
    <citation type="submission" date="2019-02" db="EMBL/GenBank/DDBJ databases">
        <title>Genomic Encyclopedia of Type Strains, Phase IV (KMG-IV): sequencing the most valuable type-strain genomes for metagenomic binning, comparative biology and taxonomic classification.</title>
        <authorList>
            <person name="Goeker M."/>
        </authorList>
    </citation>
    <scope>NUCLEOTIDE SEQUENCE [LARGE SCALE GENOMIC DNA]</scope>
    <source>
        <strain evidence="1 2">DSM 17196</strain>
    </source>
</reference>
<evidence type="ECO:0008006" key="3">
    <source>
        <dbReference type="Google" id="ProtNLM"/>
    </source>
</evidence>
<protein>
    <recommendedName>
        <fullName evidence="3">Nitrite reductase/ring-hydroxylating ferredoxin subunit</fullName>
    </recommendedName>
</protein>
<keyword evidence="2" id="KW-1185">Reference proteome</keyword>
<organism evidence="1 2">
    <name type="scientific">Aquimarina brevivitae</name>
    <dbReference type="NCBI Taxonomy" id="323412"/>
    <lineage>
        <taxon>Bacteria</taxon>
        <taxon>Pseudomonadati</taxon>
        <taxon>Bacteroidota</taxon>
        <taxon>Flavobacteriia</taxon>
        <taxon>Flavobacteriales</taxon>
        <taxon>Flavobacteriaceae</taxon>
        <taxon>Aquimarina</taxon>
    </lineage>
</organism>
<dbReference type="EMBL" id="SGXE01000001">
    <property type="protein sequence ID" value="RZS99610.1"/>
    <property type="molecule type" value="Genomic_DNA"/>
</dbReference>
<dbReference type="Proteomes" id="UP000292262">
    <property type="component" value="Unassembled WGS sequence"/>
</dbReference>
<name>A0A4Q7PIH2_9FLAO</name>
<evidence type="ECO:0000313" key="2">
    <source>
        <dbReference type="Proteomes" id="UP000292262"/>
    </source>
</evidence>
<dbReference type="AlphaFoldDB" id="A0A4Q7PIH2"/>
<gene>
    <name evidence="1" type="ORF">EV197_0833</name>
</gene>